<accession>A0ABR1E2G4</accession>
<evidence type="ECO:0000313" key="2">
    <source>
        <dbReference type="Proteomes" id="UP001303046"/>
    </source>
</evidence>
<protein>
    <submittedName>
        <fullName evidence="1">Uncharacterized protein</fullName>
    </submittedName>
</protein>
<comment type="caution">
    <text evidence="1">The sequence shown here is derived from an EMBL/GenBank/DDBJ whole genome shotgun (WGS) entry which is preliminary data.</text>
</comment>
<organism evidence="1 2">
    <name type="scientific">Necator americanus</name>
    <name type="common">Human hookworm</name>
    <dbReference type="NCBI Taxonomy" id="51031"/>
    <lineage>
        <taxon>Eukaryota</taxon>
        <taxon>Metazoa</taxon>
        <taxon>Ecdysozoa</taxon>
        <taxon>Nematoda</taxon>
        <taxon>Chromadorea</taxon>
        <taxon>Rhabditida</taxon>
        <taxon>Rhabditina</taxon>
        <taxon>Rhabditomorpha</taxon>
        <taxon>Strongyloidea</taxon>
        <taxon>Ancylostomatidae</taxon>
        <taxon>Bunostominae</taxon>
        <taxon>Necator</taxon>
    </lineage>
</organism>
<sequence length="225" mass="25813">MMCFAISYYLCRDVPDLNIALSNFLDLLRERIILNRLIEHRKESTRKLAFVLPGQRLTSDIVLAPSGCPLNDLKYDDEVAIFAEKSTKLHNDANLVSKPAAAYGVRLRLDQCKQMSVSLRPQTGIRVDRQAIELIDEFCYLGCMLKNNGSHEKDILQRCGKVISAFNFLIKCLWSTSIINQLKLRVYLSAIRPNDEQTNNFGNTIYGDGEALTEWKLLRWLLCYF</sequence>
<keyword evidence="2" id="KW-1185">Reference proteome</keyword>
<dbReference type="Proteomes" id="UP001303046">
    <property type="component" value="Unassembled WGS sequence"/>
</dbReference>
<name>A0ABR1E2G4_NECAM</name>
<reference evidence="1 2" key="1">
    <citation type="submission" date="2023-08" db="EMBL/GenBank/DDBJ databases">
        <title>A Necator americanus chromosomal reference genome.</title>
        <authorList>
            <person name="Ilik V."/>
            <person name="Petrzelkova K.J."/>
            <person name="Pardy F."/>
            <person name="Fuh T."/>
            <person name="Niatou-Singa F.S."/>
            <person name="Gouil Q."/>
            <person name="Baker L."/>
            <person name="Ritchie M.E."/>
            <person name="Jex A.R."/>
            <person name="Gazzola D."/>
            <person name="Li H."/>
            <person name="Toshio Fujiwara R."/>
            <person name="Zhan B."/>
            <person name="Aroian R.V."/>
            <person name="Pafco B."/>
            <person name="Schwarz E.M."/>
        </authorList>
    </citation>
    <scope>NUCLEOTIDE SEQUENCE [LARGE SCALE GENOMIC DNA]</scope>
    <source>
        <strain evidence="1 2">Aroian</strain>
        <tissue evidence="1">Whole animal</tissue>
    </source>
</reference>
<dbReference type="EMBL" id="JAVFWL010000005">
    <property type="protein sequence ID" value="KAK6756889.1"/>
    <property type="molecule type" value="Genomic_DNA"/>
</dbReference>
<evidence type="ECO:0000313" key="1">
    <source>
        <dbReference type="EMBL" id="KAK6756889.1"/>
    </source>
</evidence>
<proteinExistence type="predicted"/>
<gene>
    <name evidence="1" type="primary">Necator_chrV.g19779</name>
    <name evidence="1" type="ORF">RB195_014987</name>
</gene>